<gene>
    <name evidence="1" type="ORF">SFRICE_021777</name>
</gene>
<organism evidence="1">
    <name type="scientific">Spodoptera frugiperda</name>
    <name type="common">Fall armyworm</name>
    <dbReference type="NCBI Taxonomy" id="7108"/>
    <lineage>
        <taxon>Eukaryota</taxon>
        <taxon>Metazoa</taxon>
        <taxon>Ecdysozoa</taxon>
        <taxon>Arthropoda</taxon>
        <taxon>Hexapoda</taxon>
        <taxon>Insecta</taxon>
        <taxon>Pterygota</taxon>
        <taxon>Neoptera</taxon>
        <taxon>Endopterygota</taxon>
        <taxon>Lepidoptera</taxon>
        <taxon>Glossata</taxon>
        <taxon>Ditrysia</taxon>
        <taxon>Noctuoidea</taxon>
        <taxon>Noctuidae</taxon>
        <taxon>Amphipyrinae</taxon>
        <taxon>Spodoptera</taxon>
    </lineage>
</organism>
<dbReference type="AlphaFoldDB" id="A0A2H1VDT6"/>
<proteinExistence type="predicted"/>
<protein>
    <submittedName>
        <fullName evidence="1">SFRICE_021777</fullName>
    </submittedName>
</protein>
<accession>A0A2H1VDT6</accession>
<sequence length="78" mass="8690">MTSLAQGEARGSVRLLLTKNHVVPTPALGACPGNLLSLPQLRIGHQPYWAWGRLSEMTNKLLLSRLKTNQFSFNRTCE</sequence>
<name>A0A2H1VDT6_SPOFR</name>
<evidence type="ECO:0000313" key="1">
    <source>
        <dbReference type="EMBL" id="SOQ38572.1"/>
    </source>
</evidence>
<dbReference type="EMBL" id="ODYU01001833">
    <property type="protein sequence ID" value="SOQ38572.1"/>
    <property type="molecule type" value="Genomic_DNA"/>
</dbReference>
<reference evidence="1" key="1">
    <citation type="submission" date="2016-07" db="EMBL/GenBank/DDBJ databases">
        <authorList>
            <person name="Bretaudeau A."/>
        </authorList>
    </citation>
    <scope>NUCLEOTIDE SEQUENCE</scope>
    <source>
        <strain evidence="1">Rice</strain>
        <tissue evidence="1">Whole body</tissue>
    </source>
</reference>